<dbReference type="RefSeq" id="WP_009942332.1">
    <property type="nucleotide sequence ID" value="NZ_BAAAGS010000007.1"/>
</dbReference>
<name>A0ABP3MD25_SACER</name>
<comment type="caution">
    <text evidence="1">The sequence shown here is derived from an EMBL/GenBank/DDBJ whole genome shotgun (WGS) entry which is preliminary data.</text>
</comment>
<evidence type="ECO:0000313" key="2">
    <source>
        <dbReference type="Proteomes" id="UP001500729"/>
    </source>
</evidence>
<dbReference type="EMBL" id="BAAAGS010000007">
    <property type="protein sequence ID" value="GAA0517971.1"/>
    <property type="molecule type" value="Genomic_DNA"/>
</dbReference>
<reference evidence="2" key="1">
    <citation type="journal article" date="2019" name="Int. J. Syst. Evol. Microbiol.">
        <title>The Global Catalogue of Microorganisms (GCM) 10K type strain sequencing project: providing services to taxonomists for standard genome sequencing and annotation.</title>
        <authorList>
            <consortium name="The Broad Institute Genomics Platform"/>
            <consortium name="The Broad Institute Genome Sequencing Center for Infectious Disease"/>
            <person name="Wu L."/>
            <person name="Ma J."/>
        </authorList>
    </citation>
    <scope>NUCLEOTIDE SEQUENCE [LARGE SCALE GENOMIC DNA]</scope>
    <source>
        <strain evidence="2">JCM 10303</strain>
    </source>
</reference>
<dbReference type="Proteomes" id="UP001500729">
    <property type="component" value="Unassembled WGS sequence"/>
</dbReference>
<evidence type="ECO:0000313" key="1">
    <source>
        <dbReference type="EMBL" id="GAA0517971.1"/>
    </source>
</evidence>
<keyword evidence="2" id="KW-1185">Reference proteome</keyword>
<sequence>MFVVVVALFFVLIMGAIMFTDLVEGGATELKASLAGLVRRARSH</sequence>
<gene>
    <name evidence="1" type="ORF">GCM10009533_16400</name>
</gene>
<organism evidence="1 2">
    <name type="scientific">Saccharopolyspora erythraea</name>
    <name type="common">Streptomyces erythraeus</name>
    <dbReference type="NCBI Taxonomy" id="1836"/>
    <lineage>
        <taxon>Bacteria</taxon>
        <taxon>Bacillati</taxon>
        <taxon>Actinomycetota</taxon>
        <taxon>Actinomycetes</taxon>
        <taxon>Pseudonocardiales</taxon>
        <taxon>Pseudonocardiaceae</taxon>
        <taxon>Saccharopolyspora</taxon>
    </lineage>
</organism>
<proteinExistence type="predicted"/>
<accession>A0ABP3MD25</accession>
<protein>
    <submittedName>
        <fullName evidence="1">Uncharacterized protein</fullName>
    </submittedName>
</protein>